<protein>
    <submittedName>
        <fullName evidence="1">Uncharacterized protein</fullName>
    </submittedName>
</protein>
<feature type="non-terminal residue" evidence="1">
    <location>
        <position position="78"/>
    </location>
</feature>
<reference evidence="1" key="1">
    <citation type="submission" date="2018-05" db="EMBL/GenBank/DDBJ databases">
        <authorList>
            <person name="Lanie J.A."/>
            <person name="Ng W.-L."/>
            <person name="Kazmierczak K.M."/>
            <person name="Andrzejewski T.M."/>
            <person name="Davidsen T.M."/>
            <person name="Wayne K.J."/>
            <person name="Tettelin H."/>
            <person name="Glass J.I."/>
            <person name="Rusch D."/>
            <person name="Podicherti R."/>
            <person name="Tsui H.-C.T."/>
            <person name="Winkler M.E."/>
        </authorList>
    </citation>
    <scope>NUCLEOTIDE SEQUENCE</scope>
</reference>
<dbReference type="EMBL" id="UINC01063802">
    <property type="protein sequence ID" value="SVB91813.1"/>
    <property type="molecule type" value="Genomic_DNA"/>
</dbReference>
<organism evidence="1">
    <name type="scientific">marine metagenome</name>
    <dbReference type="NCBI Taxonomy" id="408172"/>
    <lineage>
        <taxon>unclassified sequences</taxon>
        <taxon>metagenomes</taxon>
        <taxon>ecological metagenomes</taxon>
    </lineage>
</organism>
<proteinExistence type="predicted"/>
<dbReference type="AlphaFoldDB" id="A0A382HYV2"/>
<accession>A0A382HYV2</accession>
<name>A0A382HYV2_9ZZZZ</name>
<sequence>MSGRNQQNARGSFRLALALGQAESRRMRANLIRVGLSVAALIVGLAKGNAEEQAAKPETPEARQARLFKKFESTLSNA</sequence>
<gene>
    <name evidence="1" type="ORF">METZ01_LOCUS244667</name>
</gene>
<evidence type="ECO:0000313" key="1">
    <source>
        <dbReference type="EMBL" id="SVB91813.1"/>
    </source>
</evidence>